<evidence type="ECO:0000313" key="1">
    <source>
        <dbReference type="EMBL" id="JAH82578.1"/>
    </source>
</evidence>
<dbReference type="AlphaFoldDB" id="A0A0E9VZB2"/>
<name>A0A0E9VZB2_ANGAN</name>
<reference evidence="1" key="1">
    <citation type="submission" date="2014-11" db="EMBL/GenBank/DDBJ databases">
        <authorList>
            <person name="Amaro Gonzalez C."/>
        </authorList>
    </citation>
    <scope>NUCLEOTIDE SEQUENCE</scope>
</reference>
<dbReference type="EMBL" id="GBXM01025999">
    <property type="protein sequence ID" value="JAH82578.1"/>
    <property type="molecule type" value="Transcribed_RNA"/>
</dbReference>
<sequence>MTLFCDVTDHSKDSQRH</sequence>
<reference evidence="1" key="2">
    <citation type="journal article" date="2015" name="Fish Shellfish Immunol.">
        <title>Early steps in the European eel (Anguilla anguilla)-Vibrio vulnificus interaction in the gills: Role of the RtxA13 toxin.</title>
        <authorList>
            <person name="Callol A."/>
            <person name="Pajuelo D."/>
            <person name="Ebbesson L."/>
            <person name="Teles M."/>
            <person name="MacKenzie S."/>
            <person name="Amaro C."/>
        </authorList>
    </citation>
    <scope>NUCLEOTIDE SEQUENCE</scope>
</reference>
<protein>
    <submittedName>
        <fullName evidence="1">Uncharacterized protein</fullName>
    </submittedName>
</protein>
<organism evidence="1">
    <name type="scientific">Anguilla anguilla</name>
    <name type="common">European freshwater eel</name>
    <name type="synonym">Muraena anguilla</name>
    <dbReference type="NCBI Taxonomy" id="7936"/>
    <lineage>
        <taxon>Eukaryota</taxon>
        <taxon>Metazoa</taxon>
        <taxon>Chordata</taxon>
        <taxon>Craniata</taxon>
        <taxon>Vertebrata</taxon>
        <taxon>Euteleostomi</taxon>
        <taxon>Actinopterygii</taxon>
        <taxon>Neopterygii</taxon>
        <taxon>Teleostei</taxon>
        <taxon>Anguilliformes</taxon>
        <taxon>Anguillidae</taxon>
        <taxon>Anguilla</taxon>
    </lineage>
</organism>
<accession>A0A0E9VZB2</accession>
<proteinExistence type="predicted"/>